<dbReference type="KEGG" id="mets:DK389_28490"/>
<dbReference type="Gene3D" id="1.10.3130.20">
    <property type="entry name" value="Phycobilisome linker domain"/>
    <property type="match status" value="1"/>
</dbReference>
<evidence type="ECO:0000313" key="3">
    <source>
        <dbReference type="Proteomes" id="UP000245926"/>
    </source>
</evidence>
<protein>
    <recommendedName>
        <fullName evidence="1">DUF4214 domain-containing protein</fullName>
    </recommendedName>
</protein>
<gene>
    <name evidence="2" type="ORF">DK389_28490</name>
</gene>
<sequence length="239" mass="25455">MGLDDLVGADDSLVYALYDGLLGRAPDAGGLQFWLGHVSGLDSIHDIAEKLLKTTEGRGRHDGLDDRSFVNKLYEDNLHRAGDDGGVAYWAGQLSHGASREDVALGFVLSNEHLAQLRGAFEAGDVARLYYGLLNRAPDAGGLHHFRDAIEHGASLHDVAQAFLGSAEYQGRAAGLGNAAYVEDLFEHALGRSADAGGARYWQDQLEHGVSRAAVAAAITDSGEAHHHLAAGVEQAWHI</sequence>
<dbReference type="OrthoDB" id="9342475at2"/>
<reference evidence="3" key="1">
    <citation type="submission" date="2018-05" db="EMBL/GenBank/DDBJ databases">
        <title>Complete Genome Sequence of Methylobacterium sp. 17SD2-17.</title>
        <authorList>
            <person name="Srinivasan S."/>
        </authorList>
    </citation>
    <scope>NUCLEOTIDE SEQUENCE [LARGE SCALE GENOMIC DNA]</scope>
    <source>
        <strain evidence="3">17SD2-17</strain>
    </source>
</reference>
<proteinExistence type="predicted"/>
<dbReference type="Proteomes" id="UP000245926">
    <property type="component" value="Chromosome"/>
</dbReference>
<dbReference type="Pfam" id="PF13946">
    <property type="entry name" value="DUF4214"/>
    <property type="match status" value="2"/>
</dbReference>
<keyword evidence="3" id="KW-1185">Reference proteome</keyword>
<evidence type="ECO:0000313" key="2">
    <source>
        <dbReference type="EMBL" id="AWN43734.1"/>
    </source>
</evidence>
<feature type="domain" description="DUF4214" evidence="1">
    <location>
        <begin position="56"/>
        <end position="115"/>
    </location>
</feature>
<accession>A0A2U8WC31</accession>
<evidence type="ECO:0000259" key="1">
    <source>
        <dbReference type="Pfam" id="PF13946"/>
    </source>
</evidence>
<dbReference type="AlphaFoldDB" id="A0A2U8WC31"/>
<name>A0A2U8WC31_9HYPH</name>
<dbReference type="InterPro" id="IPR038255">
    <property type="entry name" value="PBS_linker_sf"/>
</dbReference>
<dbReference type="EMBL" id="CP029550">
    <property type="protein sequence ID" value="AWN43734.1"/>
    <property type="molecule type" value="Genomic_DNA"/>
</dbReference>
<organism evidence="2 3">
    <name type="scientific">Methylobacterium durans</name>
    <dbReference type="NCBI Taxonomy" id="2202825"/>
    <lineage>
        <taxon>Bacteria</taxon>
        <taxon>Pseudomonadati</taxon>
        <taxon>Pseudomonadota</taxon>
        <taxon>Alphaproteobacteria</taxon>
        <taxon>Hyphomicrobiales</taxon>
        <taxon>Methylobacteriaceae</taxon>
        <taxon>Methylobacterium</taxon>
    </lineage>
</organism>
<feature type="domain" description="DUF4214" evidence="1">
    <location>
        <begin position="160"/>
        <end position="228"/>
    </location>
</feature>
<dbReference type="InterPro" id="IPR025282">
    <property type="entry name" value="DUF4214"/>
</dbReference>
<dbReference type="RefSeq" id="WP_109894820.1">
    <property type="nucleotide sequence ID" value="NZ_CP029550.1"/>
</dbReference>